<dbReference type="InterPro" id="IPR013955">
    <property type="entry name" value="Rep_factor-A_C"/>
</dbReference>
<sequence length="661" mass="74192">MADGCIPIGELNQYTSRFKIKARVTGKTDLRKYTQQKTGKQSQVFSVDLLDADRSAIRGTFWGDEVCSKFFGKIELGKVFYFEGGYLKVSNKKYNNTNHPYEINFNERTLVTPAEDDKKIERECFNNVEIRDIKSMKRDDDFPIDLLGICKRAYKPRTQMKKNGQGEFTKRDLEIVDKSGMLLQVTLFGKWTTLPDEKFNETATGEPVVIQFKNLRIQEYQGQRSGTAYDSTEMNFTPKSPKAEEMKTWWMGGGNKVNFEPVRQRSDDDSARTGRAPAKEMNLGDARLAVEDLPLSLDRQNEHSLVFTGQYVLKELRGVGAQDAGETPPLFFYSCPTCNKKASKDEGVYRCEKCQVSGITPNVKYLFRATFLDARADVTAVCFDQTGLVLLNDEAAKIAAMEDRDLEMRKNAALWRPMTMVMRGNREQYKDDVRPNFRVLKAEFISPGSYATLLKDQMQTIPDLSEREVPVGPKGGDFDFASCYTDAERLFASAAFKNAGFLPSSLFDENEKKEKEEGTGVKREREKEAAAAAAPAEKEEDAREKDQPSGMEEEKKDTEGEEAGEQNPSPSQKRVKRESVEAEKEKEKEKDDAEEDQENAGGVAANTTTETETDTHTDTHMGGEGEEKASREVPVKKEAEDEEDGGTPSTTADVPMADASA</sequence>
<keyword evidence="2" id="KW-0479">Metal-binding</keyword>
<feature type="compositionally biased region" description="Basic and acidic residues" evidence="6">
    <location>
        <begin position="613"/>
        <end position="639"/>
    </location>
</feature>
<dbReference type="PhylomeDB" id="A0A0G4FR13"/>
<evidence type="ECO:0000256" key="6">
    <source>
        <dbReference type="SAM" id="MobiDB-lite"/>
    </source>
</evidence>
<feature type="compositionally biased region" description="Basic and acidic residues" evidence="6">
    <location>
        <begin position="536"/>
        <end position="558"/>
    </location>
</feature>
<organism evidence="9">
    <name type="scientific">Chromera velia CCMP2878</name>
    <dbReference type="NCBI Taxonomy" id="1169474"/>
    <lineage>
        <taxon>Eukaryota</taxon>
        <taxon>Sar</taxon>
        <taxon>Alveolata</taxon>
        <taxon>Colpodellida</taxon>
        <taxon>Chromeraceae</taxon>
        <taxon>Chromera</taxon>
    </lineage>
</organism>
<feature type="domain" description="Replication factor A C-terminal" evidence="7">
    <location>
        <begin position="331"/>
        <end position="446"/>
    </location>
</feature>
<evidence type="ECO:0000313" key="9">
    <source>
        <dbReference type="EMBL" id="CEM16518.1"/>
    </source>
</evidence>
<dbReference type="Pfam" id="PF08646">
    <property type="entry name" value="Rep_fac-A_C"/>
    <property type="match status" value="1"/>
</dbReference>
<evidence type="ECO:0000256" key="2">
    <source>
        <dbReference type="ARBA" id="ARBA00022723"/>
    </source>
</evidence>
<evidence type="ECO:0000259" key="7">
    <source>
        <dbReference type="Pfam" id="PF08646"/>
    </source>
</evidence>
<dbReference type="FunFam" id="2.40.50.140:FF:000041">
    <property type="entry name" value="Replication protein A subunit"/>
    <property type="match status" value="1"/>
</dbReference>
<dbReference type="Pfam" id="PF16900">
    <property type="entry name" value="REPA_OB_2"/>
    <property type="match status" value="1"/>
</dbReference>
<dbReference type="Gene3D" id="2.40.50.140">
    <property type="entry name" value="Nucleic acid-binding proteins"/>
    <property type="match status" value="3"/>
</dbReference>
<keyword evidence="5" id="KW-0238">DNA-binding</keyword>
<evidence type="ECO:0000256" key="5">
    <source>
        <dbReference type="ARBA" id="ARBA00023125"/>
    </source>
</evidence>
<dbReference type="InterPro" id="IPR031657">
    <property type="entry name" value="REPA_OB_2"/>
</dbReference>
<proteinExistence type="inferred from homology"/>
<comment type="similarity">
    <text evidence="1">Belongs to the replication factor A protein 1 family.</text>
</comment>
<dbReference type="InterPro" id="IPR012340">
    <property type="entry name" value="NA-bd_OB-fold"/>
</dbReference>
<dbReference type="PANTHER" id="PTHR47165:SF4">
    <property type="entry name" value="OS03G0429900 PROTEIN"/>
    <property type="match status" value="1"/>
</dbReference>
<reference evidence="9" key="1">
    <citation type="submission" date="2014-11" db="EMBL/GenBank/DDBJ databases">
        <authorList>
            <person name="Otto D Thomas"/>
            <person name="Naeem Raeece"/>
        </authorList>
    </citation>
    <scope>NUCLEOTIDE SEQUENCE</scope>
</reference>
<dbReference type="SUPFAM" id="SSF50249">
    <property type="entry name" value="Nucleic acid-binding proteins"/>
    <property type="match status" value="3"/>
</dbReference>
<gene>
    <name evidence="9" type="ORF">Cvel_18172</name>
</gene>
<dbReference type="AlphaFoldDB" id="A0A0G4FR13"/>
<dbReference type="VEuPathDB" id="CryptoDB:Cvel_18172"/>
<evidence type="ECO:0008006" key="10">
    <source>
        <dbReference type="Google" id="ProtNLM"/>
    </source>
</evidence>
<dbReference type="CDD" id="cd04475">
    <property type="entry name" value="RPA1_DBD_B"/>
    <property type="match status" value="1"/>
</dbReference>
<dbReference type="GO" id="GO:0008270">
    <property type="term" value="F:zinc ion binding"/>
    <property type="evidence" value="ECO:0007669"/>
    <property type="project" value="UniProtKB-KW"/>
</dbReference>
<evidence type="ECO:0000256" key="3">
    <source>
        <dbReference type="ARBA" id="ARBA00022771"/>
    </source>
</evidence>
<dbReference type="EMBL" id="CDMZ01000540">
    <property type="protein sequence ID" value="CEM16518.1"/>
    <property type="molecule type" value="Genomic_DNA"/>
</dbReference>
<name>A0A0G4FR13_9ALVE</name>
<dbReference type="CDD" id="cd04474">
    <property type="entry name" value="RPA1_DBD_A"/>
    <property type="match status" value="1"/>
</dbReference>
<evidence type="ECO:0000259" key="8">
    <source>
        <dbReference type="Pfam" id="PF16900"/>
    </source>
</evidence>
<feature type="compositionally biased region" description="Basic and acidic residues" evidence="6">
    <location>
        <begin position="509"/>
        <end position="529"/>
    </location>
</feature>
<protein>
    <recommendedName>
        <fullName evidence="10">Replication factor A C-terminal domain-containing protein</fullName>
    </recommendedName>
</protein>
<feature type="region of interest" description="Disordered" evidence="6">
    <location>
        <begin position="508"/>
        <end position="661"/>
    </location>
</feature>
<feature type="domain" description="Replication protein A OB" evidence="8">
    <location>
        <begin position="131"/>
        <end position="235"/>
    </location>
</feature>
<dbReference type="PANTHER" id="PTHR47165">
    <property type="entry name" value="OS03G0429900 PROTEIN"/>
    <property type="match status" value="1"/>
</dbReference>
<evidence type="ECO:0000256" key="1">
    <source>
        <dbReference type="ARBA" id="ARBA00005690"/>
    </source>
</evidence>
<keyword evidence="3" id="KW-0863">Zinc-finger</keyword>
<accession>A0A0G4FR13</accession>
<keyword evidence="4" id="KW-0862">Zinc</keyword>
<feature type="compositionally biased region" description="Basic and acidic residues" evidence="6">
    <location>
        <begin position="577"/>
        <end position="591"/>
    </location>
</feature>
<dbReference type="GO" id="GO:0003677">
    <property type="term" value="F:DNA binding"/>
    <property type="evidence" value="ECO:0007669"/>
    <property type="project" value="UniProtKB-KW"/>
</dbReference>
<evidence type="ECO:0000256" key="4">
    <source>
        <dbReference type="ARBA" id="ARBA00022833"/>
    </source>
</evidence>